<gene>
    <name evidence="1" type="ORF">L3Q82_019281</name>
</gene>
<protein>
    <submittedName>
        <fullName evidence="1">Uncharacterized protein</fullName>
    </submittedName>
</protein>
<dbReference type="Proteomes" id="UP000831701">
    <property type="component" value="Chromosome 23"/>
</dbReference>
<evidence type="ECO:0000313" key="1">
    <source>
        <dbReference type="EMBL" id="KAI3353412.1"/>
    </source>
</evidence>
<name>A0ACB8VCK2_9TELE</name>
<dbReference type="EMBL" id="CM041553">
    <property type="protein sequence ID" value="KAI3353412.1"/>
    <property type="molecule type" value="Genomic_DNA"/>
</dbReference>
<comment type="caution">
    <text evidence="1">The sequence shown here is derived from an EMBL/GenBank/DDBJ whole genome shotgun (WGS) entry which is preliminary data.</text>
</comment>
<feature type="non-terminal residue" evidence="1">
    <location>
        <position position="41"/>
    </location>
</feature>
<sequence>MDNSLSDDFYQRHPEVPGPSSGAVMSCHTPRPISKLSFGAV</sequence>
<reference evidence="1" key="1">
    <citation type="submission" date="2022-04" db="EMBL/GenBank/DDBJ databases">
        <title>Jade perch genome.</title>
        <authorList>
            <person name="Chao B."/>
        </authorList>
    </citation>
    <scope>NUCLEOTIDE SEQUENCE</scope>
    <source>
        <strain evidence="1">CB-2022</strain>
    </source>
</reference>
<organism evidence="1 2">
    <name type="scientific">Scortum barcoo</name>
    <name type="common">barcoo grunter</name>
    <dbReference type="NCBI Taxonomy" id="214431"/>
    <lineage>
        <taxon>Eukaryota</taxon>
        <taxon>Metazoa</taxon>
        <taxon>Chordata</taxon>
        <taxon>Craniata</taxon>
        <taxon>Vertebrata</taxon>
        <taxon>Euteleostomi</taxon>
        <taxon>Actinopterygii</taxon>
        <taxon>Neopterygii</taxon>
        <taxon>Teleostei</taxon>
        <taxon>Neoteleostei</taxon>
        <taxon>Acanthomorphata</taxon>
        <taxon>Eupercaria</taxon>
        <taxon>Centrarchiformes</taxon>
        <taxon>Terapontoidei</taxon>
        <taxon>Terapontidae</taxon>
        <taxon>Scortum</taxon>
    </lineage>
</organism>
<keyword evidence="2" id="KW-1185">Reference proteome</keyword>
<accession>A0ACB8VCK2</accession>
<evidence type="ECO:0000313" key="2">
    <source>
        <dbReference type="Proteomes" id="UP000831701"/>
    </source>
</evidence>
<proteinExistence type="predicted"/>